<feature type="transmembrane region" description="Helical" evidence="1">
    <location>
        <begin position="142"/>
        <end position="161"/>
    </location>
</feature>
<keyword evidence="1" id="KW-0812">Transmembrane</keyword>
<keyword evidence="3" id="KW-1185">Reference proteome</keyword>
<evidence type="ECO:0000313" key="3">
    <source>
        <dbReference type="Proteomes" id="UP001597085"/>
    </source>
</evidence>
<name>A0ABD6CJE4_9EURY</name>
<keyword evidence="1" id="KW-1133">Transmembrane helix</keyword>
<dbReference type="RefSeq" id="WP_256419994.1">
    <property type="nucleotide sequence ID" value="NZ_JANHDI010000001.1"/>
</dbReference>
<dbReference type="Proteomes" id="UP001597085">
    <property type="component" value="Unassembled WGS sequence"/>
</dbReference>
<proteinExistence type="predicted"/>
<dbReference type="EMBL" id="JBHUDK010000003">
    <property type="protein sequence ID" value="MFD1597984.1"/>
    <property type="molecule type" value="Genomic_DNA"/>
</dbReference>
<dbReference type="AlphaFoldDB" id="A0ABD6CJE4"/>
<accession>A0ABD6CJE4</accession>
<gene>
    <name evidence="2" type="ORF">ACFSBX_03310</name>
</gene>
<evidence type="ECO:0000256" key="1">
    <source>
        <dbReference type="SAM" id="Phobius"/>
    </source>
</evidence>
<sequence length="168" mass="18708">MFPLEHFVVAALPVLAYVLLRDRRLPTPRVVALVFVGSQFPDLIDKPLAHQFGLIPSGRVFMHSLPVAIPFLLVVALYGWKTDRTRLSSTFAFAHLSHLLADNYKPMLGPNPTISPDLLWPFSQPVTRSAVPHWAGAGGINVRLWALFSVVVLSILTYVVIADVREQF</sequence>
<feature type="transmembrane region" description="Helical" evidence="1">
    <location>
        <begin position="60"/>
        <end position="80"/>
    </location>
</feature>
<protein>
    <submittedName>
        <fullName evidence="2">Metal-dependent hydrolase</fullName>
    </submittedName>
</protein>
<keyword evidence="1" id="KW-0472">Membrane</keyword>
<dbReference type="GO" id="GO:0016787">
    <property type="term" value="F:hydrolase activity"/>
    <property type="evidence" value="ECO:0007669"/>
    <property type="project" value="UniProtKB-KW"/>
</dbReference>
<evidence type="ECO:0000313" key="2">
    <source>
        <dbReference type="EMBL" id="MFD1597984.1"/>
    </source>
</evidence>
<dbReference type="InterPro" id="IPR007404">
    <property type="entry name" value="YdjM-like"/>
</dbReference>
<keyword evidence="2" id="KW-0378">Hydrolase</keyword>
<reference evidence="2 3" key="1">
    <citation type="journal article" date="2019" name="Int. J. Syst. Evol. Microbiol.">
        <title>The Global Catalogue of Microorganisms (GCM) 10K type strain sequencing project: providing services to taxonomists for standard genome sequencing and annotation.</title>
        <authorList>
            <consortium name="The Broad Institute Genomics Platform"/>
            <consortium name="The Broad Institute Genome Sequencing Center for Infectious Disease"/>
            <person name="Wu L."/>
            <person name="Ma J."/>
        </authorList>
    </citation>
    <scope>NUCLEOTIDE SEQUENCE [LARGE SCALE GENOMIC DNA]</scope>
    <source>
        <strain evidence="2 3">CGMCC 1.12121</strain>
    </source>
</reference>
<comment type="caution">
    <text evidence="2">The sequence shown here is derived from an EMBL/GenBank/DDBJ whole genome shotgun (WGS) entry which is preliminary data.</text>
</comment>
<dbReference type="Pfam" id="PF04307">
    <property type="entry name" value="YdjM"/>
    <property type="match status" value="1"/>
</dbReference>
<organism evidence="2 3">
    <name type="scientific">Halobellus rarus</name>
    <dbReference type="NCBI Taxonomy" id="1126237"/>
    <lineage>
        <taxon>Archaea</taxon>
        <taxon>Methanobacteriati</taxon>
        <taxon>Methanobacteriota</taxon>
        <taxon>Stenosarchaea group</taxon>
        <taxon>Halobacteria</taxon>
        <taxon>Halobacteriales</taxon>
        <taxon>Haloferacaceae</taxon>
        <taxon>Halobellus</taxon>
    </lineage>
</organism>